<dbReference type="Proteomes" id="UP001140511">
    <property type="component" value="Unassembled WGS sequence"/>
</dbReference>
<dbReference type="AlphaFoldDB" id="A0A9W9EB70"/>
<protein>
    <submittedName>
        <fullName evidence="1">Uncharacterized protein</fullName>
    </submittedName>
</protein>
<name>A0A9W9EB70_9HYPO</name>
<organism evidence="1 2">
    <name type="scientific">Trichoderma breve</name>
    <dbReference type="NCBI Taxonomy" id="2034170"/>
    <lineage>
        <taxon>Eukaryota</taxon>
        <taxon>Fungi</taxon>
        <taxon>Dikarya</taxon>
        <taxon>Ascomycota</taxon>
        <taxon>Pezizomycotina</taxon>
        <taxon>Sordariomycetes</taxon>
        <taxon>Hypocreomycetidae</taxon>
        <taxon>Hypocreales</taxon>
        <taxon>Hypocreaceae</taxon>
        <taxon>Trichoderma</taxon>
    </lineage>
</organism>
<comment type="caution">
    <text evidence="1">The sequence shown here is derived from an EMBL/GenBank/DDBJ whole genome shotgun (WGS) entry which is preliminary data.</text>
</comment>
<gene>
    <name evidence="1" type="ORF">T069G_04402</name>
</gene>
<sequence length="168" mass="18747">MAIDAQIRVEPATVADVPELIELVNEGLNPEGDYNIYPHNAHGAKYATDVFEALLKADNSRVKLLVVRDAEGYPIATGTVYNIAAGDVFTSVWNDWGIPLQRGMKQEVLDKLFGAWTKRHNKLMGNQPRVYGAVPEFYKRRGYSELLNDSGVEASAVPMLRKKKSERV</sequence>
<reference evidence="1" key="1">
    <citation type="submission" date="2022-09" db="EMBL/GenBank/DDBJ databases">
        <title>Chromosome-level assembly of Trichoderma breve T069, a fungus used in development of biopesticide product.</title>
        <authorList>
            <person name="Lin R."/>
            <person name="Liu T."/>
        </authorList>
    </citation>
    <scope>NUCLEOTIDE SEQUENCE</scope>
    <source>
        <strain evidence="1">T069</strain>
    </source>
</reference>
<accession>A0A9W9EB70</accession>
<keyword evidence="2" id="KW-1185">Reference proteome</keyword>
<evidence type="ECO:0000313" key="2">
    <source>
        <dbReference type="Proteomes" id="UP001140511"/>
    </source>
</evidence>
<dbReference type="RefSeq" id="XP_056032504.1">
    <property type="nucleotide sequence ID" value="XM_056171612.1"/>
</dbReference>
<dbReference type="GeneID" id="80866300"/>
<dbReference type="EMBL" id="JAOPEN010000002">
    <property type="protein sequence ID" value="KAJ4863448.1"/>
    <property type="molecule type" value="Genomic_DNA"/>
</dbReference>
<evidence type="ECO:0000313" key="1">
    <source>
        <dbReference type="EMBL" id="KAJ4863448.1"/>
    </source>
</evidence>
<proteinExistence type="predicted"/>